<comment type="subcellular location">
    <subcellularLocation>
        <location evidence="1">Nucleus</location>
    </subcellularLocation>
</comment>
<evidence type="ECO:0000256" key="2">
    <source>
        <dbReference type="ARBA" id="ARBA00022723"/>
    </source>
</evidence>
<feature type="coiled-coil region" evidence="7">
    <location>
        <begin position="400"/>
        <end position="427"/>
    </location>
</feature>
<dbReference type="RefSeq" id="XP_056079015.1">
    <property type="nucleotide sequence ID" value="XM_056225170.1"/>
</dbReference>
<dbReference type="EMBL" id="OX365770">
    <property type="protein sequence ID" value="CAI4035895.1"/>
    <property type="molecule type" value="Genomic_DNA"/>
</dbReference>
<dbReference type="Gene3D" id="3.30.160.60">
    <property type="entry name" value="Classic Zinc Finger"/>
    <property type="match status" value="1"/>
</dbReference>
<dbReference type="GO" id="GO:0008270">
    <property type="term" value="F:zinc ion binding"/>
    <property type="evidence" value="ECO:0007669"/>
    <property type="project" value="UniProtKB-KW"/>
</dbReference>
<accession>A0AA35NCQ6</accession>
<feature type="domain" description="J" evidence="9">
    <location>
        <begin position="4"/>
        <end position="70"/>
    </location>
</feature>
<organism evidence="11 12">
    <name type="scientific">Saccharomyces mikatae IFO 1815</name>
    <dbReference type="NCBI Taxonomy" id="226126"/>
    <lineage>
        <taxon>Eukaryota</taxon>
        <taxon>Fungi</taxon>
        <taxon>Dikarya</taxon>
        <taxon>Ascomycota</taxon>
        <taxon>Saccharomycotina</taxon>
        <taxon>Saccharomycetes</taxon>
        <taxon>Saccharomycetales</taxon>
        <taxon>Saccharomycetaceae</taxon>
        <taxon>Saccharomyces</taxon>
    </lineage>
</organism>
<feature type="domain" description="C2H2-type" evidence="10">
    <location>
        <begin position="552"/>
        <end position="581"/>
    </location>
</feature>
<evidence type="ECO:0000256" key="6">
    <source>
        <dbReference type="PROSITE-ProRule" id="PRU00042"/>
    </source>
</evidence>
<keyword evidence="3 6" id="KW-0863">Zinc-finger</keyword>
<dbReference type="SUPFAM" id="SSF57667">
    <property type="entry name" value="beta-beta-alpha zinc fingers"/>
    <property type="match status" value="1"/>
</dbReference>
<dbReference type="SUPFAM" id="SSF46565">
    <property type="entry name" value="Chaperone J-domain"/>
    <property type="match status" value="1"/>
</dbReference>
<evidence type="ECO:0000256" key="4">
    <source>
        <dbReference type="ARBA" id="ARBA00022833"/>
    </source>
</evidence>
<dbReference type="InterPro" id="IPR054076">
    <property type="entry name" value="ZUO1-like_ZHD"/>
</dbReference>
<reference evidence="11" key="1">
    <citation type="submission" date="2022-10" db="EMBL/GenBank/DDBJ databases">
        <authorList>
            <person name="Byrne P K."/>
        </authorList>
    </citation>
    <scope>NUCLEOTIDE SEQUENCE</scope>
    <source>
        <strain evidence="11">IFO1815</strain>
    </source>
</reference>
<dbReference type="CDD" id="cd06257">
    <property type="entry name" value="DnaJ"/>
    <property type="match status" value="1"/>
</dbReference>
<protein>
    <recommendedName>
        <fullName evidence="13">Jjj1p</fullName>
    </recommendedName>
</protein>
<dbReference type="SMART" id="SM00271">
    <property type="entry name" value="DnaJ"/>
    <property type="match status" value="1"/>
</dbReference>
<dbReference type="Pfam" id="PF21884">
    <property type="entry name" value="ZUO1-like_ZHD"/>
    <property type="match status" value="1"/>
</dbReference>
<dbReference type="PANTHER" id="PTHR44029">
    <property type="entry name" value="DNAJ HOMOLOG SUBFAMILY C MEMBER 21"/>
    <property type="match status" value="1"/>
</dbReference>
<keyword evidence="4" id="KW-0862">Zinc</keyword>
<evidence type="ECO:0000259" key="9">
    <source>
        <dbReference type="PROSITE" id="PS50076"/>
    </source>
</evidence>
<name>A0AA35NCQ6_SACMI</name>
<dbReference type="PROSITE" id="PS50157">
    <property type="entry name" value="ZINC_FINGER_C2H2_2"/>
    <property type="match status" value="2"/>
</dbReference>
<dbReference type="InterPro" id="IPR051964">
    <property type="entry name" value="Chaperone_stress_response"/>
</dbReference>
<dbReference type="PRINTS" id="PR00625">
    <property type="entry name" value="JDOMAIN"/>
</dbReference>
<keyword evidence="7" id="KW-0175">Coiled coil</keyword>
<dbReference type="InterPro" id="IPR001623">
    <property type="entry name" value="DnaJ_domain"/>
</dbReference>
<dbReference type="GO" id="GO:0005737">
    <property type="term" value="C:cytoplasm"/>
    <property type="evidence" value="ECO:0007669"/>
    <property type="project" value="TreeGrafter"/>
</dbReference>
<evidence type="ECO:0000256" key="1">
    <source>
        <dbReference type="ARBA" id="ARBA00004123"/>
    </source>
</evidence>
<evidence type="ECO:0000259" key="10">
    <source>
        <dbReference type="PROSITE" id="PS50157"/>
    </source>
</evidence>
<dbReference type="InterPro" id="IPR018253">
    <property type="entry name" value="DnaJ_domain_CS"/>
</dbReference>
<dbReference type="InterPro" id="IPR022755">
    <property type="entry name" value="Znf_C2H2_jaz"/>
</dbReference>
<feature type="region of interest" description="Disordered" evidence="8">
    <location>
        <begin position="509"/>
        <end position="546"/>
    </location>
</feature>
<keyword evidence="2" id="KW-0479">Metal-binding</keyword>
<evidence type="ECO:0000256" key="3">
    <source>
        <dbReference type="ARBA" id="ARBA00022771"/>
    </source>
</evidence>
<feature type="compositionally biased region" description="Basic residues" evidence="8">
    <location>
        <begin position="515"/>
        <end position="530"/>
    </location>
</feature>
<feature type="compositionally biased region" description="Acidic residues" evidence="8">
    <location>
        <begin position="473"/>
        <end position="482"/>
    </location>
</feature>
<dbReference type="PROSITE" id="PS00636">
    <property type="entry name" value="DNAJ_1"/>
    <property type="match status" value="1"/>
</dbReference>
<feature type="region of interest" description="Disordered" evidence="8">
    <location>
        <begin position="446"/>
        <end position="486"/>
    </location>
</feature>
<dbReference type="PROSITE" id="PS50076">
    <property type="entry name" value="DNAJ_2"/>
    <property type="match status" value="1"/>
</dbReference>
<feature type="region of interest" description="Disordered" evidence="8">
    <location>
        <begin position="271"/>
        <end position="292"/>
    </location>
</feature>
<evidence type="ECO:0000313" key="12">
    <source>
        <dbReference type="Proteomes" id="UP001161438"/>
    </source>
</evidence>
<dbReference type="Proteomes" id="UP001161438">
    <property type="component" value="Chromosome 14"/>
</dbReference>
<dbReference type="GeneID" id="80920783"/>
<gene>
    <name evidence="11" type="primary">SMKI14G1040</name>
    <name evidence="11" type="ORF">SMKI_14G1040</name>
</gene>
<dbReference type="Pfam" id="PF12171">
    <property type="entry name" value="zf-C2H2_jaz"/>
    <property type="match status" value="1"/>
</dbReference>
<dbReference type="FunFam" id="3.30.160.60:FF:002589">
    <property type="entry name" value="J protein JJJ1"/>
    <property type="match status" value="1"/>
</dbReference>
<dbReference type="AlphaFoldDB" id="A0AA35NCQ6"/>
<dbReference type="Pfam" id="PF00226">
    <property type="entry name" value="DnaJ"/>
    <property type="match status" value="1"/>
</dbReference>
<dbReference type="PROSITE" id="PS00028">
    <property type="entry name" value="ZINC_FINGER_C2H2_1"/>
    <property type="match status" value="2"/>
</dbReference>
<dbReference type="InterPro" id="IPR036869">
    <property type="entry name" value="J_dom_sf"/>
</dbReference>
<proteinExistence type="predicted"/>
<feature type="compositionally biased region" description="Basic residues" evidence="8">
    <location>
        <begin position="452"/>
        <end position="468"/>
    </location>
</feature>
<dbReference type="InterPro" id="IPR013087">
    <property type="entry name" value="Znf_C2H2_type"/>
</dbReference>
<evidence type="ECO:0008006" key="13">
    <source>
        <dbReference type="Google" id="ProtNLM"/>
    </source>
</evidence>
<evidence type="ECO:0000256" key="8">
    <source>
        <dbReference type="SAM" id="MobiDB-lite"/>
    </source>
</evidence>
<feature type="compositionally biased region" description="Basic and acidic residues" evidence="8">
    <location>
        <begin position="271"/>
        <end position="283"/>
    </location>
</feature>
<dbReference type="FunFam" id="1.10.287.110:FF:000046">
    <property type="entry name" value="dnaJ homolog subfamily C member 21"/>
    <property type="match status" value="1"/>
</dbReference>
<feature type="domain" description="C2H2-type" evidence="10">
    <location>
        <begin position="339"/>
        <end position="368"/>
    </location>
</feature>
<dbReference type="Gene3D" id="1.10.287.110">
    <property type="entry name" value="DnaJ domain"/>
    <property type="match status" value="1"/>
</dbReference>
<sequence length="593" mass="69089">MKACYYELLGVESHASDLELKKAYRKKALQYHPDKNPDNVQEATEKFAIIRAAYEVLSDPQERAWYDSHKEQILNDTAPDADGYYDEVDATVTGVTTDELLLFFNSALYTKLDNTAAGIYQIAGKIFAKLAKDEILSGKRLGKFNEYQDDAFEQDINNIGYLKACDNYVNKTNKLLYPLFGYSSIDYEYLKHFYKTWSAFNTLKSFSWKDEYMYSKNYDRRTKREVNRRNEKARQQARNEYNKTVKRFVVFIKKLDKRMKEGAKIAAEQRKMKEQQRKNELNNRRKCGSSNYNDDKEDFHLQSWQTVKEESWDELEKIYDNFGEFENSKNDKEDEILIYECFICNKTFKSEKQLKNHINTKLHNKNMAEIRKEMEEENITLGLDNLSDLENFDSADEVVKEKEDIDLQTLQAELAEIERKLAESTSEDDSEDNCIQIEVEDVNSDENLQIHTKSKKKRKKKRRNKKKGKVETESEETESSDDATDKRTDELNDLLASLGDEGLQTHYEEDWSTKTKTKKKKGKTLKKNSKFAKTTPSLPTPPPSVSSFAAIEKCVTCGESFDSRNKLFTHVKISGHAAVKNMMKSRKVKTKKN</sequence>
<evidence type="ECO:0000256" key="5">
    <source>
        <dbReference type="ARBA" id="ARBA00023242"/>
    </source>
</evidence>
<dbReference type="InterPro" id="IPR036236">
    <property type="entry name" value="Znf_C2H2_sf"/>
</dbReference>
<dbReference type="PANTHER" id="PTHR44029:SF1">
    <property type="entry name" value="DNAJ HOMOLOG SUBFAMILY C MEMBER 21"/>
    <property type="match status" value="1"/>
</dbReference>
<keyword evidence="12" id="KW-1185">Reference proteome</keyword>
<dbReference type="GO" id="GO:0005634">
    <property type="term" value="C:nucleus"/>
    <property type="evidence" value="ECO:0007669"/>
    <property type="project" value="UniProtKB-SubCell"/>
</dbReference>
<evidence type="ECO:0000256" key="7">
    <source>
        <dbReference type="SAM" id="Coils"/>
    </source>
</evidence>
<dbReference type="SMART" id="SM00355">
    <property type="entry name" value="ZnF_C2H2"/>
    <property type="match status" value="2"/>
</dbReference>
<keyword evidence="5" id="KW-0539">Nucleus</keyword>
<evidence type="ECO:0000313" key="11">
    <source>
        <dbReference type="EMBL" id="CAI4035895.1"/>
    </source>
</evidence>